<dbReference type="Pfam" id="PF00076">
    <property type="entry name" value="RRM_1"/>
    <property type="match status" value="2"/>
</dbReference>
<feature type="region of interest" description="Disordered" evidence="2">
    <location>
        <begin position="1"/>
        <end position="21"/>
    </location>
</feature>
<evidence type="ECO:0000259" key="3">
    <source>
        <dbReference type="PROSITE" id="PS50102"/>
    </source>
</evidence>
<feature type="region of interest" description="Disordered" evidence="2">
    <location>
        <begin position="198"/>
        <end position="225"/>
    </location>
</feature>
<accession>A0A061R7C4</accession>
<dbReference type="AlphaFoldDB" id="A0A061R7C4"/>
<reference evidence="4" key="1">
    <citation type="submission" date="2014-05" db="EMBL/GenBank/DDBJ databases">
        <title>The transcriptome of the halophilic microalga Tetraselmis sp. GSL018 isolated from the Great Salt Lake, Utah.</title>
        <authorList>
            <person name="Jinkerson R.E."/>
            <person name="D'Adamo S."/>
            <person name="Posewitz M.C."/>
        </authorList>
    </citation>
    <scope>NUCLEOTIDE SEQUENCE</scope>
    <source>
        <strain evidence="4">GSL018</strain>
    </source>
</reference>
<dbReference type="GO" id="GO:0003723">
    <property type="term" value="F:RNA binding"/>
    <property type="evidence" value="ECO:0007669"/>
    <property type="project" value="UniProtKB-UniRule"/>
</dbReference>
<feature type="compositionally biased region" description="Low complexity" evidence="2">
    <location>
        <begin position="321"/>
        <end position="336"/>
    </location>
</feature>
<proteinExistence type="predicted"/>
<evidence type="ECO:0000256" key="2">
    <source>
        <dbReference type="SAM" id="MobiDB-lite"/>
    </source>
</evidence>
<dbReference type="InterPro" id="IPR000504">
    <property type="entry name" value="RRM_dom"/>
</dbReference>
<dbReference type="InterPro" id="IPR012677">
    <property type="entry name" value="Nucleotide-bd_a/b_plait_sf"/>
</dbReference>
<feature type="region of interest" description="Disordered" evidence="2">
    <location>
        <begin position="252"/>
        <end position="344"/>
    </location>
</feature>
<dbReference type="EMBL" id="GBEZ01020016">
    <property type="protein sequence ID" value="JAC66614.1"/>
    <property type="molecule type" value="Transcribed_RNA"/>
</dbReference>
<feature type="compositionally biased region" description="Pro residues" evidence="2">
    <location>
        <begin position="252"/>
        <end position="297"/>
    </location>
</feature>
<dbReference type="PROSITE" id="PS50102">
    <property type="entry name" value="RRM"/>
    <property type="match status" value="2"/>
</dbReference>
<feature type="domain" description="RRM" evidence="3">
    <location>
        <begin position="125"/>
        <end position="195"/>
    </location>
</feature>
<dbReference type="SMART" id="SM00360">
    <property type="entry name" value="RRM"/>
    <property type="match status" value="2"/>
</dbReference>
<organism evidence="4">
    <name type="scientific">Tetraselmis sp. GSL018</name>
    <dbReference type="NCBI Taxonomy" id="582737"/>
    <lineage>
        <taxon>Eukaryota</taxon>
        <taxon>Viridiplantae</taxon>
        <taxon>Chlorophyta</taxon>
        <taxon>core chlorophytes</taxon>
        <taxon>Chlorodendrophyceae</taxon>
        <taxon>Chlorodendrales</taxon>
        <taxon>Chlorodendraceae</taxon>
        <taxon>Tetraselmis</taxon>
    </lineage>
</organism>
<feature type="region of interest" description="Disordered" evidence="2">
    <location>
        <begin position="97"/>
        <end position="120"/>
    </location>
</feature>
<protein>
    <submittedName>
        <fullName evidence="4">Rna-binding protein cid8</fullName>
    </submittedName>
</protein>
<dbReference type="InterPro" id="IPR035979">
    <property type="entry name" value="RBD_domain_sf"/>
</dbReference>
<dbReference type="PANTHER" id="PTHR32343:SF22">
    <property type="entry name" value="LD29830P"/>
    <property type="match status" value="1"/>
</dbReference>
<evidence type="ECO:0000313" key="4">
    <source>
        <dbReference type="EMBL" id="JAC66614.1"/>
    </source>
</evidence>
<feature type="compositionally biased region" description="Gly residues" evidence="2">
    <location>
        <begin position="97"/>
        <end position="108"/>
    </location>
</feature>
<feature type="domain" description="RRM" evidence="3">
    <location>
        <begin position="22"/>
        <end position="97"/>
    </location>
</feature>
<gene>
    <name evidence="4" type="ORF">TSPGSL018_13213</name>
</gene>
<dbReference type="Gene3D" id="3.30.70.330">
    <property type="match status" value="2"/>
</dbReference>
<feature type="compositionally biased region" description="Pro residues" evidence="2">
    <location>
        <begin position="1"/>
        <end position="13"/>
    </location>
</feature>
<dbReference type="SUPFAM" id="SSF54928">
    <property type="entry name" value="RNA-binding domain, RBD"/>
    <property type="match status" value="2"/>
</dbReference>
<name>A0A061R7C4_9CHLO</name>
<feature type="compositionally biased region" description="Gly residues" evidence="2">
    <location>
        <begin position="203"/>
        <end position="223"/>
    </location>
</feature>
<evidence type="ECO:0000256" key="1">
    <source>
        <dbReference type="PROSITE-ProRule" id="PRU00176"/>
    </source>
</evidence>
<keyword evidence="1" id="KW-0694">RNA-binding</keyword>
<dbReference type="PANTHER" id="PTHR32343">
    <property type="entry name" value="SERINE/ARGININE-RICH SPLICING FACTOR"/>
    <property type="match status" value="1"/>
</dbReference>
<sequence>MNPPGAIPAPAPAPSTSGPNDRTVYVGNVGRDVDEQTLHMLFVHCGQVTQIRIAGDPTYETRFAFVEFSAPDQAQTACLLDGMQVFDRNIKVSMARGGGSGGGGGGGSSSASAVAKSSDPERVTRTIHVGGIPMDAISEEQLADYFKHVGEVIAVRKSGRFAWVEFESVKSANQALSLDGETLGNSSLRISQSKTPIHTAGWRRGGAGPGPVGGSAGMRGGAGAPPPMVPYPPPMAGAPPGYGPPPPAFPGGPVPYMPTPQPGAWGPTPPGPPPHGPGYGMPPPGAGPPPGAPPPPFNGGLPQYGGPHPGQLGGGPHHPHMPGGMPSAGPHGHGFPPHGPPGGY</sequence>
<feature type="compositionally biased region" description="Gly residues" evidence="2">
    <location>
        <begin position="307"/>
        <end position="316"/>
    </location>
</feature>